<dbReference type="EMBL" id="JACXVP010000001">
    <property type="protein sequence ID" value="KAG5628825.1"/>
    <property type="molecule type" value="Genomic_DNA"/>
</dbReference>
<evidence type="ECO:0000313" key="1">
    <source>
        <dbReference type="EMBL" id="KAG5628825.1"/>
    </source>
</evidence>
<protein>
    <submittedName>
        <fullName evidence="1">Uncharacterized protein</fullName>
    </submittedName>
</protein>
<sequence>MKNLFLELNLQDVELVDMNESIGIEGGILKVNKIVKSVNYFSREPVQCLLITFPYSYFDKFGTGRTDEAECCFGDKFAGILPVAFTPLRYNFISDALLFHLVVGNLTVSWGLPDKSRDSKLERWKTPLGNIPYICVSESPRFVN</sequence>
<gene>
    <name evidence="1" type="ORF">H5410_000542</name>
</gene>
<dbReference type="AlphaFoldDB" id="A0A9J6AWS9"/>
<proteinExistence type="predicted"/>
<dbReference type="Proteomes" id="UP000824120">
    <property type="component" value="Chromosome 1"/>
</dbReference>
<evidence type="ECO:0000313" key="2">
    <source>
        <dbReference type="Proteomes" id="UP000824120"/>
    </source>
</evidence>
<keyword evidence="2" id="KW-1185">Reference proteome</keyword>
<accession>A0A9J6AWS9</accession>
<organism evidence="1 2">
    <name type="scientific">Solanum commersonii</name>
    <name type="common">Commerson's wild potato</name>
    <name type="synonym">Commerson's nightshade</name>
    <dbReference type="NCBI Taxonomy" id="4109"/>
    <lineage>
        <taxon>Eukaryota</taxon>
        <taxon>Viridiplantae</taxon>
        <taxon>Streptophyta</taxon>
        <taxon>Embryophyta</taxon>
        <taxon>Tracheophyta</taxon>
        <taxon>Spermatophyta</taxon>
        <taxon>Magnoliopsida</taxon>
        <taxon>eudicotyledons</taxon>
        <taxon>Gunneridae</taxon>
        <taxon>Pentapetalae</taxon>
        <taxon>asterids</taxon>
        <taxon>lamiids</taxon>
        <taxon>Solanales</taxon>
        <taxon>Solanaceae</taxon>
        <taxon>Solanoideae</taxon>
        <taxon>Solaneae</taxon>
        <taxon>Solanum</taxon>
    </lineage>
</organism>
<name>A0A9J6AWS9_SOLCO</name>
<reference evidence="1 2" key="1">
    <citation type="submission" date="2020-09" db="EMBL/GenBank/DDBJ databases">
        <title>De no assembly of potato wild relative species, Solanum commersonii.</title>
        <authorList>
            <person name="Cho K."/>
        </authorList>
    </citation>
    <scope>NUCLEOTIDE SEQUENCE [LARGE SCALE GENOMIC DNA]</scope>
    <source>
        <strain evidence="1">LZ3.2</strain>
        <tissue evidence="1">Leaf</tissue>
    </source>
</reference>
<comment type="caution">
    <text evidence="1">The sequence shown here is derived from an EMBL/GenBank/DDBJ whole genome shotgun (WGS) entry which is preliminary data.</text>
</comment>